<feature type="region of interest" description="Disordered" evidence="3">
    <location>
        <begin position="366"/>
        <end position="399"/>
    </location>
</feature>
<evidence type="ECO:0000313" key="5">
    <source>
        <dbReference type="Proteomes" id="UP000748531"/>
    </source>
</evidence>
<keyword evidence="1 2" id="KW-0175">Coiled coil</keyword>
<sequence length="486" mass="54674">MWHIARPTGPSVVSAHPQVVVLPSTSLASPIGPKAVPEQRTRSNMAPINSRSTSSGVTENKQRDKELEESRLRAAQLEKTMRWWSDCTANWREKWALLRDERNQLKDELRHTRKTLELANQTIKQLQCEHHCSSSSQSFPALELDRGSAAPVQSRLHAEQYRAQSSPLEIESGVKSSEKSIPPSDLHKGLEELADFNNQSSCNIVPCKQCAPLVRWWRDQSQFLSNELNRMLSLNAKQWARCENLARGNRLLKLELCCASSSARQSAQSLQQHSPARTHLTQLFTNTEEPFGSADFLTPGILDVELSNRSEEHATQLRYLQHRIDCLTRERNQLSERLEESINQRTDMEQQCDRFLKCGAYSKTECVGRSGDNEPNRSLTSAAGYTTSSELTTEDAEDTSELVTKFDSTRFPTGADSSTLVQNQLSRLSRVSHQQNPVTTDDSETESATVDGTLQMAVSTLDRSRIGELRMTDSWPMDGSEPSSRK</sequence>
<feature type="region of interest" description="Disordered" evidence="3">
    <location>
        <begin position="427"/>
        <end position="448"/>
    </location>
</feature>
<evidence type="ECO:0000256" key="2">
    <source>
        <dbReference type="SAM" id="Coils"/>
    </source>
</evidence>
<name>A0A8J4WIR4_9TREM</name>
<evidence type="ECO:0000313" key="4">
    <source>
        <dbReference type="EMBL" id="KAF5402351.1"/>
    </source>
</evidence>
<keyword evidence="5" id="KW-1185">Reference proteome</keyword>
<feature type="compositionally biased region" description="Polar residues" evidence="3">
    <location>
        <begin position="42"/>
        <end position="59"/>
    </location>
</feature>
<evidence type="ECO:0000256" key="3">
    <source>
        <dbReference type="SAM" id="MobiDB-lite"/>
    </source>
</evidence>
<evidence type="ECO:0008006" key="6">
    <source>
        <dbReference type="Google" id="ProtNLM"/>
    </source>
</evidence>
<feature type="coiled-coil region" evidence="2">
    <location>
        <begin position="317"/>
        <end position="351"/>
    </location>
</feature>
<reference evidence="4" key="1">
    <citation type="submission" date="2019-05" db="EMBL/GenBank/DDBJ databases">
        <title>Annotation for the trematode Paragonimus heterotremus.</title>
        <authorList>
            <person name="Choi Y.-J."/>
        </authorList>
    </citation>
    <scope>NUCLEOTIDE SEQUENCE</scope>
    <source>
        <strain evidence="4">LC</strain>
    </source>
</reference>
<accession>A0A8J4WIR4</accession>
<dbReference type="EMBL" id="LUCH01001867">
    <property type="protein sequence ID" value="KAF5402351.1"/>
    <property type="molecule type" value="Genomic_DNA"/>
</dbReference>
<protein>
    <recommendedName>
        <fullName evidence="6">Coiled-coil domain-containing protein 102A</fullName>
    </recommendedName>
</protein>
<evidence type="ECO:0000256" key="1">
    <source>
        <dbReference type="ARBA" id="ARBA00023054"/>
    </source>
</evidence>
<comment type="caution">
    <text evidence="4">The sequence shown here is derived from an EMBL/GenBank/DDBJ whole genome shotgun (WGS) entry which is preliminary data.</text>
</comment>
<feature type="compositionally biased region" description="Polar residues" evidence="3">
    <location>
        <begin position="376"/>
        <end position="391"/>
    </location>
</feature>
<organism evidence="4 5">
    <name type="scientific">Paragonimus heterotremus</name>
    <dbReference type="NCBI Taxonomy" id="100268"/>
    <lineage>
        <taxon>Eukaryota</taxon>
        <taxon>Metazoa</taxon>
        <taxon>Spiralia</taxon>
        <taxon>Lophotrochozoa</taxon>
        <taxon>Platyhelminthes</taxon>
        <taxon>Trematoda</taxon>
        <taxon>Digenea</taxon>
        <taxon>Plagiorchiida</taxon>
        <taxon>Troglotremata</taxon>
        <taxon>Troglotrematidae</taxon>
        <taxon>Paragonimus</taxon>
    </lineage>
</organism>
<gene>
    <name evidence="4" type="ORF">PHET_03625</name>
</gene>
<dbReference type="PANTHER" id="PTHR46292:SF1">
    <property type="entry name" value="COILED-COIL DOMAIN-CONTAINING PROTEIN 102A"/>
    <property type="match status" value="1"/>
</dbReference>
<proteinExistence type="predicted"/>
<feature type="region of interest" description="Disordered" evidence="3">
    <location>
        <begin position="27"/>
        <end position="68"/>
    </location>
</feature>
<dbReference type="OrthoDB" id="5984396at2759"/>
<dbReference type="Proteomes" id="UP000748531">
    <property type="component" value="Unassembled WGS sequence"/>
</dbReference>
<dbReference type="AlphaFoldDB" id="A0A8J4WIR4"/>
<dbReference type="PANTHER" id="PTHR46292">
    <property type="entry name" value="COILED-COIL DOMAIN-CONTAINING PROTEIN 102A"/>
    <property type="match status" value="1"/>
</dbReference>